<protein>
    <submittedName>
        <fullName evidence="3">AMP-binding protein</fullName>
    </submittedName>
</protein>
<evidence type="ECO:0000313" key="3">
    <source>
        <dbReference type="EMBL" id="MBD1320158.1"/>
    </source>
</evidence>
<name>A0ABR7WCR3_9ACTN</name>
<keyword evidence="4" id="KW-1185">Reference proteome</keyword>
<feature type="domain" description="AMP-dependent synthetase/ligase" evidence="1">
    <location>
        <begin position="37"/>
        <end position="419"/>
    </location>
</feature>
<dbReference type="SUPFAM" id="SSF56801">
    <property type="entry name" value="Acetyl-CoA synthetase-like"/>
    <property type="match status" value="1"/>
</dbReference>
<comment type="caution">
    <text evidence="3">The sequence shown here is derived from an EMBL/GenBank/DDBJ whole genome shotgun (WGS) entry which is preliminary data.</text>
</comment>
<organism evidence="3 4">
    <name type="scientific">Gordonia hankookensis</name>
    <dbReference type="NCBI Taxonomy" id="589403"/>
    <lineage>
        <taxon>Bacteria</taxon>
        <taxon>Bacillati</taxon>
        <taxon>Actinomycetota</taxon>
        <taxon>Actinomycetes</taxon>
        <taxon>Mycobacteriales</taxon>
        <taxon>Gordoniaceae</taxon>
        <taxon>Gordonia</taxon>
    </lineage>
</organism>
<dbReference type="RefSeq" id="WP_190266890.1">
    <property type="nucleotide sequence ID" value="NZ_BAABAD010000004.1"/>
</dbReference>
<feature type="domain" description="AMP-binding enzyme C-terminal" evidence="2">
    <location>
        <begin position="469"/>
        <end position="544"/>
    </location>
</feature>
<evidence type="ECO:0000259" key="2">
    <source>
        <dbReference type="Pfam" id="PF13193"/>
    </source>
</evidence>
<dbReference type="InterPro" id="IPR020845">
    <property type="entry name" value="AMP-binding_CS"/>
</dbReference>
<evidence type="ECO:0000259" key="1">
    <source>
        <dbReference type="Pfam" id="PF00501"/>
    </source>
</evidence>
<dbReference type="Gene3D" id="3.40.50.12780">
    <property type="entry name" value="N-terminal domain of ligase-like"/>
    <property type="match status" value="1"/>
</dbReference>
<dbReference type="PANTHER" id="PTHR43767">
    <property type="entry name" value="LONG-CHAIN-FATTY-ACID--COA LIGASE"/>
    <property type="match status" value="1"/>
</dbReference>
<gene>
    <name evidence="3" type="ORF">IDF66_11210</name>
</gene>
<dbReference type="InterPro" id="IPR025110">
    <property type="entry name" value="AMP-bd_C"/>
</dbReference>
<dbReference type="InterPro" id="IPR000873">
    <property type="entry name" value="AMP-dep_synth/lig_dom"/>
</dbReference>
<proteinExistence type="predicted"/>
<dbReference type="InterPro" id="IPR050237">
    <property type="entry name" value="ATP-dep_AMP-bd_enzyme"/>
</dbReference>
<reference evidence="3 4" key="1">
    <citation type="submission" date="2020-09" db="EMBL/GenBank/DDBJ databases">
        <title>Novel species in genus Gordonia.</title>
        <authorList>
            <person name="Zhang G."/>
        </authorList>
    </citation>
    <scope>NUCLEOTIDE SEQUENCE [LARGE SCALE GENOMIC DNA]</scope>
    <source>
        <strain evidence="3 4">ON-33</strain>
    </source>
</reference>
<dbReference type="InterPro" id="IPR045851">
    <property type="entry name" value="AMP-bd_C_sf"/>
</dbReference>
<dbReference type="PANTHER" id="PTHR43767:SF1">
    <property type="entry name" value="NONRIBOSOMAL PEPTIDE SYNTHASE PES1 (EUROFUNG)-RELATED"/>
    <property type="match status" value="1"/>
</dbReference>
<sequence length="578" mass="61754">MSSDVTPDHEPPWFALHPNELSPDLEPRFATLTEAWEWRVNEEPEAAALVYFDAVLSVRETDALADALAAVLSDRGVGHGDRVGIHLQNIPQYAIVLIALWKLGGVALLLNPMYRGRELTTLLGDAEPVGIITTDRDVEAVHDSAVGTPVRWVLGTAESDLQSRNDPRVFRPGTNDAAPSDNDLMTLIGERIGSRPPTVAVSGDDLAFLAYTSGTTGPPKGAMNSHANVLAVTTSFSRIAGISPGDVVFALAPLFHITGAVIIGSLALSEQTALVFTGRFQVETALDALREHSVTYTIGSITAFNAMMNSEHATADHFATIKALFSGGAPVPPSTVARFRERFGPYIHNAYGMTETSSGVIAVPPGTIAPVDETSGTLSIGVPLPGVEVQIVDTSGRPLPPGAQGELVLVGPQVIRGYWRNAEASEAAIPAGRLHTGDSAIADAEGWIYLVDRIKDQINVSGYKVWPREVEDVLYEHPAVLEAAVVGIPDEYRGESVAAYVSLKDGQTVEADELVAFARDRLAPYKRPRAVQIIAELPKTQSGKIRRRALRDKIAGQHGVVSATSTPRRTSTVLDDTA</sequence>
<dbReference type="Pfam" id="PF13193">
    <property type="entry name" value="AMP-binding_C"/>
    <property type="match status" value="1"/>
</dbReference>
<dbReference type="InterPro" id="IPR042099">
    <property type="entry name" value="ANL_N_sf"/>
</dbReference>
<accession>A0ABR7WCR3</accession>
<dbReference type="PROSITE" id="PS00455">
    <property type="entry name" value="AMP_BINDING"/>
    <property type="match status" value="1"/>
</dbReference>
<dbReference type="Pfam" id="PF00501">
    <property type="entry name" value="AMP-binding"/>
    <property type="match status" value="1"/>
</dbReference>
<dbReference type="Proteomes" id="UP000602395">
    <property type="component" value="Unassembled WGS sequence"/>
</dbReference>
<evidence type="ECO:0000313" key="4">
    <source>
        <dbReference type="Proteomes" id="UP000602395"/>
    </source>
</evidence>
<dbReference type="Gene3D" id="3.30.300.30">
    <property type="match status" value="1"/>
</dbReference>
<dbReference type="EMBL" id="JACWMS010000002">
    <property type="protein sequence ID" value="MBD1320158.1"/>
    <property type="molecule type" value="Genomic_DNA"/>
</dbReference>